<organism evidence="8 9">
    <name type="scientific">Candidatus Beckwithbacteria bacterium CG10_big_fil_rev_8_21_14_0_10_34_10</name>
    <dbReference type="NCBI Taxonomy" id="1974495"/>
    <lineage>
        <taxon>Bacteria</taxon>
        <taxon>Candidatus Beckwithiibacteriota</taxon>
    </lineage>
</organism>
<dbReference type="GO" id="GO:0005524">
    <property type="term" value="F:ATP binding"/>
    <property type="evidence" value="ECO:0007669"/>
    <property type="project" value="UniProtKB-KW"/>
</dbReference>
<dbReference type="GO" id="GO:0034605">
    <property type="term" value="P:cellular response to heat"/>
    <property type="evidence" value="ECO:0007669"/>
    <property type="project" value="TreeGrafter"/>
</dbReference>
<gene>
    <name evidence="8" type="ORF">COT75_02075</name>
</gene>
<dbReference type="Proteomes" id="UP000230093">
    <property type="component" value="Unassembled WGS sequence"/>
</dbReference>
<dbReference type="InterPro" id="IPR001270">
    <property type="entry name" value="ClpA/B"/>
</dbReference>
<comment type="caution">
    <text evidence="8">The sequence shown here is derived from an EMBL/GenBank/DDBJ whole genome shotgun (WGS) entry which is preliminary data.</text>
</comment>
<keyword evidence="4" id="KW-0143">Chaperone</keyword>
<dbReference type="PANTHER" id="PTHR11638">
    <property type="entry name" value="ATP-DEPENDENT CLP PROTEASE"/>
    <property type="match status" value="1"/>
</dbReference>
<protein>
    <recommendedName>
        <fullName evidence="10">Sigma-54 factor interaction domain-containing protein</fullName>
    </recommendedName>
</protein>
<evidence type="ECO:0000256" key="1">
    <source>
        <dbReference type="ARBA" id="ARBA00022737"/>
    </source>
</evidence>
<keyword evidence="1" id="KW-0677">Repeat</keyword>
<name>A0A2H0W9P2_9BACT</name>
<evidence type="ECO:0000313" key="9">
    <source>
        <dbReference type="Proteomes" id="UP000230093"/>
    </source>
</evidence>
<dbReference type="InterPro" id="IPR027417">
    <property type="entry name" value="P-loop_NTPase"/>
</dbReference>
<proteinExistence type="predicted"/>
<sequence length="754" mass="87275">MILAFLSWHYIKGCKEVLRAWFNLISFGLHLFSVKLLFKTLFSPWRRIAIVKNTPGFSLKEFFYRLSFNLISIVIGFVIRILLIIWGILFSLFFFILFLPLVLLWPFLSPLTLFIYLFTKKRSYSQEDLIKKYGKKFIFPRLGIATKEELLKIPEDDLKKVIKWCFGLQEIKRTKLQFWRKENLFKISSFGTNLAFGYTPSLDKYSQDLFFPSSFSHHLVGREKEISQLEAVLVRKAQNNCFLVGEPGVGKKTIILGLAKAIKEQRIDSHLFYKRVLLLDMNLILGRAVFSMEAKARFSLILKEAEKAGNIILVIPQIDKYLSSQEGIDLTSVIAQMAESTKIQLIGITTPRAYEEKIFPNERILKYFERVEVFPPSKEEALNILEKILPDFERGRKTMMTYEALKEIIDQSDRFMSHIPFPEKAIDLLDQVIAESVHLKKKVVRKSDVDQLISQKTKVPVGALVEKEIERLKNLEHNFHQRLVNQNQAVQALVKAMKRTRTGVSEEQKPVGSFLFLGPTGVGKTETAKTLAQTFFGDIKKMVRFDMSQPLKLELFFKECRENPYTVLLLDEFEKADSQTLNLFLPVFDEGYIKDNYGRKISFKNMIIVCTSNAGAEFIREKVKQGITEKEIVEYILKKNIFSPELLNRFDSVVVFKPLQKDHVVKIVKLQLNKLSQRLLKKDIYLYFDPIVYPLLAQEGYSLEFGARPLKRLLADKIESLIADDILKGKIKKHDKIKLTVDSLTKEYKIGGYG</sequence>
<dbReference type="Gene3D" id="1.10.8.60">
    <property type="match status" value="2"/>
</dbReference>
<dbReference type="InterPro" id="IPR003959">
    <property type="entry name" value="ATPase_AAA_core"/>
</dbReference>
<feature type="transmembrane region" description="Helical" evidence="5">
    <location>
        <begin position="20"/>
        <end position="42"/>
    </location>
</feature>
<dbReference type="InterPro" id="IPR050130">
    <property type="entry name" value="ClpA_ClpB"/>
</dbReference>
<dbReference type="InterPro" id="IPR003593">
    <property type="entry name" value="AAA+_ATPase"/>
</dbReference>
<dbReference type="Pfam" id="PF10431">
    <property type="entry name" value="ClpB_D2-small"/>
    <property type="match status" value="1"/>
</dbReference>
<keyword evidence="5" id="KW-0472">Membrane</keyword>
<evidence type="ECO:0000256" key="2">
    <source>
        <dbReference type="ARBA" id="ARBA00022741"/>
    </source>
</evidence>
<feature type="domain" description="AAA+ ATPase" evidence="6">
    <location>
        <begin position="510"/>
        <end position="660"/>
    </location>
</feature>
<keyword evidence="2" id="KW-0547">Nucleotide-binding</keyword>
<evidence type="ECO:0008006" key="10">
    <source>
        <dbReference type="Google" id="ProtNLM"/>
    </source>
</evidence>
<keyword evidence="3" id="KW-0067">ATP-binding</keyword>
<dbReference type="EMBL" id="PEZT01000011">
    <property type="protein sequence ID" value="PIS09347.1"/>
    <property type="molecule type" value="Genomic_DNA"/>
</dbReference>
<dbReference type="InterPro" id="IPR019489">
    <property type="entry name" value="Clp_ATPase_C"/>
</dbReference>
<dbReference type="Pfam" id="PF17871">
    <property type="entry name" value="AAA_lid_9"/>
    <property type="match status" value="1"/>
</dbReference>
<feature type="transmembrane region" description="Helical" evidence="5">
    <location>
        <begin position="62"/>
        <end position="86"/>
    </location>
</feature>
<dbReference type="Pfam" id="PF07724">
    <property type="entry name" value="AAA_2"/>
    <property type="match status" value="2"/>
</dbReference>
<feature type="domain" description="AAA+ ATPase" evidence="6">
    <location>
        <begin position="237"/>
        <end position="378"/>
    </location>
</feature>
<dbReference type="PRINTS" id="PR00300">
    <property type="entry name" value="CLPPROTEASEA"/>
</dbReference>
<keyword evidence="5" id="KW-0812">Transmembrane</keyword>
<evidence type="ECO:0000256" key="3">
    <source>
        <dbReference type="ARBA" id="ARBA00022840"/>
    </source>
</evidence>
<feature type="domain" description="Clp ATPase C-terminal" evidence="7">
    <location>
        <begin position="659"/>
        <end position="746"/>
    </location>
</feature>
<dbReference type="SMART" id="SM01086">
    <property type="entry name" value="ClpB_D2-small"/>
    <property type="match status" value="1"/>
</dbReference>
<evidence type="ECO:0000259" key="6">
    <source>
        <dbReference type="SMART" id="SM00382"/>
    </source>
</evidence>
<evidence type="ECO:0000259" key="7">
    <source>
        <dbReference type="SMART" id="SM01086"/>
    </source>
</evidence>
<dbReference type="AlphaFoldDB" id="A0A2H0W9P2"/>
<dbReference type="GO" id="GO:0016887">
    <property type="term" value="F:ATP hydrolysis activity"/>
    <property type="evidence" value="ECO:0007669"/>
    <property type="project" value="InterPro"/>
</dbReference>
<dbReference type="Gene3D" id="3.40.50.300">
    <property type="entry name" value="P-loop containing nucleotide triphosphate hydrolases"/>
    <property type="match status" value="2"/>
</dbReference>
<dbReference type="PANTHER" id="PTHR11638:SF18">
    <property type="entry name" value="HEAT SHOCK PROTEIN 104"/>
    <property type="match status" value="1"/>
</dbReference>
<feature type="transmembrane region" description="Helical" evidence="5">
    <location>
        <begin position="92"/>
        <end position="118"/>
    </location>
</feature>
<dbReference type="CDD" id="cd00009">
    <property type="entry name" value="AAA"/>
    <property type="match status" value="1"/>
</dbReference>
<evidence type="ECO:0000256" key="5">
    <source>
        <dbReference type="SAM" id="Phobius"/>
    </source>
</evidence>
<dbReference type="GO" id="GO:0005737">
    <property type="term" value="C:cytoplasm"/>
    <property type="evidence" value="ECO:0007669"/>
    <property type="project" value="TreeGrafter"/>
</dbReference>
<evidence type="ECO:0000313" key="8">
    <source>
        <dbReference type="EMBL" id="PIS09347.1"/>
    </source>
</evidence>
<reference evidence="9" key="1">
    <citation type="submission" date="2017-09" db="EMBL/GenBank/DDBJ databases">
        <title>Depth-based differentiation of microbial function through sediment-hosted aquifers and enrichment of novel symbionts in the deep terrestrial subsurface.</title>
        <authorList>
            <person name="Probst A.J."/>
            <person name="Ladd B."/>
            <person name="Jarett J.K."/>
            <person name="Geller-Mcgrath D.E."/>
            <person name="Sieber C.M.K."/>
            <person name="Emerson J.B."/>
            <person name="Anantharaman K."/>
            <person name="Thomas B.C."/>
            <person name="Malmstrom R."/>
            <person name="Stieglmeier M."/>
            <person name="Klingl A."/>
            <person name="Woyke T."/>
            <person name="Ryan C.M."/>
            <person name="Banfield J.F."/>
        </authorList>
    </citation>
    <scope>NUCLEOTIDE SEQUENCE [LARGE SCALE GENOMIC DNA]</scope>
</reference>
<dbReference type="SMART" id="SM00382">
    <property type="entry name" value="AAA"/>
    <property type="match status" value="2"/>
</dbReference>
<evidence type="ECO:0000256" key="4">
    <source>
        <dbReference type="ARBA" id="ARBA00023186"/>
    </source>
</evidence>
<keyword evidence="5" id="KW-1133">Transmembrane helix</keyword>
<accession>A0A2H0W9P2</accession>
<dbReference type="CDD" id="cd19499">
    <property type="entry name" value="RecA-like_ClpB_Hsp104-like"/>
    <property type="match status" value="1"/>
</dbReference>
<dbReference type="InterPro" id="IPR041546">
    <property type="entry name" value="ClpA/ClpB_AAA_lid"/>
</dbReference>
<dbReference type="SUPFAM" id="SSF52540">
    <property type="entry name" value="P-loop containing nucleoside triphosphate hydrolases"/>
    <property type="match status" value="2"/>
</dbReference>